<organism evidence="1">
    <name type="scientific">Ditylum brightwellii</name>
    <dbReference type="NCBI Taxonomy" id="49249"/>
    <lineage>
        <taxon>Eukaryota</taxon>
        <taxon>Sar</taxon>
        <taxon>Stramenopiles</taxon>
        <taxon>Ochrophyta</taxon>
        <taxon>Bacillariophyta</taxon>
        <taxon>Mediophyceae</taxon>
        <taxon>Lithodesmiophycidae</taxon>
        <taxon>Lithodesmiales</taxon>
        <taxon>Lithodesmiaceae</taxon>
        <taxon>Ditylum</taxon>
    </lineage>
</organism>
<dbReference type="EMBL" id="HBGN01009063">
    <property type="protein sequence ID" value="CAD9320179.1"/>
    <property type="molecule type" value="Transcribed_RNA"/>
</dbReference>
<proteinExistence type="predicted"/>
<name>A0A7S1YUS4_9STRA</name>
<protein>
    <submittedName>
        <fullName evidence="1">Uncharacterized protein</fullName>
    </submittedName>
</protein>
<evidence type="ECO:0000313" key="1">
    <source>
        <dbReference type="EMBL" id="CAD9320179.1"/>
    </source>
</evidence>
<dbReference type="AlphaFoldDB" id="A0A7S1YUS4"/>
<gene>
    <name evidence="1" type="ORF">DBRI1063_LOCUS5816</name>
</gene>
<sequence>MLFGTQISHLELPLHLKATTPYLNYNFEPIPFISSDPIMKFNLNAAKSAPDLSSLSLYRDDTMDLPALSPIEVSSDTETDSIVDDLSFASEHAQENLKTVAPPRKPLQWEFYGLTLWLELEEFENDLTHAVQDATDKYGVERIPVSHTTAIYGMTHLTQQEACAKLRTVRNQIPQWPRFSKPTGVVQDIAVCGRPGQVCSIAWAELTLATNPDHEAALDTLYEIFFGDDFKGRDGPWKPHNSFAYDNPEDSVLNLVDAVIYCAEHPTLLGKERRVKAMSLWNTHGKMGDWKCLDRINFF</sequence>
<accession>A0A7S1YUS4</accession>
<reference evidence="1" key="1">
    <citation type="submission" date="2021-01" db="EMBL/GenBank/DDBJ databases">
        <authorList>
            <person name="Corre E."/>
            <person name="Pelletier E."/>
            <person name="Niang G."/>
            <person name="Scheremetjew M."/>
            <person name="Finn R."/>
            <person name="Kale V."/>
            <person name="Holt S."/>
            <person name="Cochrane G."/>
            <person name="Meng A."/>
            <person name="Brown T."/>
            <person name="Cohen L."/>
        </authorList>
    </citation>
    <scope>NUCLEOTIDE SEQUENCE</scope>
    <source>
        <strain evidence="1">Pop2</strain>
    </source>
</reference>